<keyword evidence="6" id="KW-1185">Reference proteome</keyword>
<feature type="coiled-coil region" evidence="3">
    <location>
        <begin position="163"/>
        <end position="222"/>
    </location>
</feature>
<organism evidence="5 6">
    <name type="scientific">Saponaria officinalis</name>
    <name type="common">Common soapwort</name>
    <name type="synonym">Lychnis saponaria</name>
    <dbReference type="NCBI Taxonomy" id="3572"/>
    <lineage>
        <taxon>Eukaryota</taxon>
        <taxon>Viridiplantae</taxon>
        <taxon>Streptophyta</taxon>
        <taxon>Embryophyta</taxon>
        <taxon>Tracheophyta</taxon>
        <taxon>Spermatophyta</taxon>
        <taxon>Magnoliopsida</taxon>
        <taxon>eudicotyledons</taxon>
        <taxon>Gunneridae</taxon>
        <taxon>Pentapetalae</taxon>
        <taxon>Caryophyllales</taxon>
        <taxon>Caryophyllaceae</taxon>
        <taxon>Caryophylleae</taxon>
        <taxon>Saponaria</taxon>
    </lineage>
</organism>
<evidence type="ECO:0008006" key="7">
    <source>
        <dbReference type="Google" id="ProtNLM"/>
    </source>
</evidence>
<dbReference type="EMBL" id="JBDFQZ010000011">
    <property type="protein sequence ID" value="KAK9677900.1"/>
    <property type="molecule type" value="Genomic_DNA"/>
</dbReference>
<dbReference type="PANTHER" id="PTHR34224">
    <property type="entry name" value="INTERACTOR OF CONSTITUTIVE ACTIVE ROPS 2, CHLOROPLASTIC-RELATED"/>
    <property type="match status" value="1"/>
</dbReference>
<comment type="similarity">
    <text evidence="1">Belongs to the ICR family.</text>
</comment>
<evidence type="ECO:0000256" key="4">
    <source>
        <dbReference type="SAM" id="MobiDB-lite"/>
    </source>
</evidence>
<accession>A0AAW1HN82</accession>
<evidence type="ECO:0000313" key="5">
    <source>
        <dbReference type="EMBL" id="KAK9677900.1"/>
    </source>
</evidence>
<feature type="coiled-coil region" evidence="3">
    <location>
        <begin position="327"/>
        <end position="469"/>
    </location>
</feature>
<feature type="coiled-coil region" evidence="3">
    <location>
        <begin position="256"/>
        <end position="283"/>
    </location>
</feature>
<name>A0AAW1HN82_SAPOF</name>
<feature type="compositionally biased region" description="Basic and acidic residues" evidence="4">
    <location>
        <begin position="109"/>
        <end position="133"/>
    </location>
</feature>
<evidence type="ECO:0000256" key="2">
    <source>
        <dbReference type="ARBA" id="ARBA00023054"/>
    </source>
</evidence>
<sequence length="605" mass="68060">MLWTVLNFITCSFICTVLFYCHCLCSVNFLLQFEGVWAPNSIHCVKILYPICKFTPCALLKEDSTRFIMQTTKGRASPKESPTKVSPRPTRQLKISPVEHSSSNATARTPKDKSPKLTDRRTPRSPICEKRPSKLSELESQICKLQNDLKIVKDQLIVSESLKKEAEGDAADVKRQLADVSLKLEECQKQLSEIDVTKNTSVVDQQEDAQDEQSDATNAELESLKKKVAETCFVVESMKYELEKSKECEAEARNVVNETLLQLEAAKETVNALRSDVINSKEAYNSVVSELQLSRAQVSFLESFVNNLKNVNPTNDHKSSEDEALSVDELKMELEVTKSEVRQLRIALEASELRYNEQRSHSTRQIESATELLEKIKAESTLREAELAEEHSKASAKIDELKSSLMDKETALQAIAEENESLNKKLEKSASCPIDQAMEAELAKLKEHVAELKAQMMDKETEAQSVLEESETLKLEISKRDAEVEAARAAEVEATTKVGYMMEEVDKSNRKVARVTEQLETAQALSADMEAELRRLKVQSDQWRKAAEAAASMLSPDKCVDRTASMPLVGRISSPYLDDYDDDSFKKKNGNVLKKIGVLWKRPHK</sequence>
<feature type="region of interest" description="Disordered" evidence="4">
    <location>
        <begin position="71"/>
        <end position="133"/>
    </location>
</feature>
<feature type="coiled-coil region" evidence="3">
    <location>
        <begin position="505"/>
        <end position="546"/>
    </location>
</feature>
<dbReference type="PANTHER" id="PTHR34224:SF4">
    <property type="entry name" value="INTERACTOR OF CONSTITUTIVE ACTIVE ROPS 2, CHLOROPLASTIC"/>
    <property type="match status" value="1"/>
</dbReference>
<keyword evidence="2 3" id="KW-0175">Coiled coil</keyword>
<protein>
    <recommendedName>
        <fullName evidence="7">Interactor of constitutive active ROPs 3</fullName>
    </recommendedName>
</protein>
<proteinExistence type="inferred from homology"/>
<comment type="caution">
    <text evidence="5">The sequence shown here is derived from an EMBL/GenBank/DDBJ whole genome shotgun (WGS) entry which is preliminary data.</text>
</comment>
<evidence type="ECO:0000256" key="3">
    <source>
        <dbReference type="SAM" id="Coils"/>
    </source>
</evidence>
<gene>
    <name evidence="5" type="ORF">RND81_11G174900</name>
</gene>
<dbReference type="AlphaFoldDB" id="A0AAW1HN82"/>
<evidence type="ECO:0000256" key="1">
    <source>
        <dbReference type="ARBA" id="ARBA00009778"/>
    </source>
</evidence>
<dbReference type="InterPro" id="IPR029688">
    <property type="entry name" value="ICR"/>
</dbReference>
<reference evidence="5" key="1">
    <citation type="submission" date="2024-03" db="EMBL/GenBank/DDBJ databases">
        <title>WGS assembly of Saponaria officinalis var. Norfolk2.</title>
        <authorList>
            <person name="Jenkins J."/>
            <person name="Shu S."/>
            <person name="Grimwood J."/>
            <person name="Barry K."/>
            <person name="Goodstein D."/>
            <person name="Schmutz J."/>
            <person name="Leebens-Mack J."/>
            <person name="Osbourn A."/>
        </authorList>
    </citation>
    <scope>NUCLEOTIDE SEQUENCE [LARGE SCALE GENOMIC DNA]</scope>
    <source>
        <strain evidence="5">JIC</strain>
    </source>
</reference>
<evidence type="ECO:0000313" key="6">
    <source>
        <dbReference type="Proteomes" id="UP001443914"/>
    </source>
</evidence>
<dbReference type="Proteomes" id="UP001443914">
    <property type="component" value="Unassembled WGS sequence"/>
</dbReference>